<dbReference type="Gene3D" id="3.40.50.2300">
    <property type="match status" value="1"/>
</dbReference>
<accession>A0A085VZU0</accession>
<feature type="modified residue" description="4-aspartylphosphate" evidence="2">
    <location>
        <position position="53"/>
    </location>
</feature>
<evidence type="ECO:0000313" key="6">
    <source>
        <dbReference type="Proteomes" id="UP000028725"/>
    </source>
</evidence>
<dbReference type="InterPro" id="IPR010982">
    <property type="entry name" value="Lambda_DNA-bd_dom_sf"/>
</dbReference>
<dbReference type="EMBL" id="JMCB01000026">
    <property type="protein sequence ID" value="KFE60953.1"/>
    <property type="molecule type" value="Genomic_DNA"/>
</dbReference>
<dbReference type="InterPro" id="IPR001789">
    <property type="entry name" value="Sig_transdc_resp-reg_receiver"/>
</dbReference>
<comment type="caution">
    <text evidence="5">The sequence shown here is derived from an EMBL/GenBank/DDBJ whole genome shotgun (WGS) entry which is preliminary data.</text>
</comment>
<dbReference type="InterPro" id="IPR011006">
    <property type="entry name" value="CheY-like_superfamily"/>
</dbReference>
<dbReference type="InterPro" id="IPR001387">
    <property type="entry name" value="Cro/C1-type_HTH"/>
</dbReference>
<dbReference type="GO" id="GO:0003677">
    <property type="term" value="F:DNA binding"/>
    <property type="evidence" value="ECO:0007669"/>
    <property type="project" value="UniProtKB-KW"/>
</dbReference>
<dbReference type="SMART" id="SM00530">
    <property type="entry name" value="HTH_XRE"/>
    <property type="match status" value="1"/>
</dbReference>
<dbReference type="SUPFAM" id="SSF47413">
    <property type="entry name" value="lambda repressor-like DNA-binding domains"/>
    <property type="match status" value="1"/>
</dbReference>
<evidence type="ECO:0000256" key="1">
    <source>
        <dbReference type="ARBA" id="ARBA00022553"/>
    </source>
</evidence>
<dbReference type="Pfam" id="PF01381">
    <property type="entry name" value="HTH_3"/>
    <property type="match status" value="1"/>
</dbReference>
<dbReference type="CDD" id="cd00093">
    <property type="entry name" value="HTH_XRE"/>
    <property type="match status" value="1"/>
</dbReference>
<dbReference type="Gene3D" id="1.10.260.40">
    <property type="entry name" value="lambda repressor-like DNA-binding domains"/>
    <property type="match status" value="1"/>
</dbReference>
<proteinExistence type="predicted"/>
<dbReference type="SUPFAM" id="SSF52172">
    <property type="entry name" value="CheY-like"/>
    <property type="match status" value="1"/>
</dbReference>
<dbReference type="Pfam" id="PF00072">
    <property type="entry name" value="Response_reg"/>
    <property type="match status" value="1"/>
</dbReference>
<name>A0A085VZU0_9BACT</name>
<gene>
    <name evidence="5" type="ORF">DB31_4577</name>
</gene>
<reference evidence="5 6" key="1">
    <citation type="submission" date="2014-04" db="EMBL/GenBank/DDBJ databases">
        <title>Genome assembly of Hyalangium minutum DSM 14724.</title>
        <authorList>
            <person name="Sharma G."/>
            <person name="Subramanian S."/>
        </authorList>
    </citation>
    <scope>NUCLEOTIDE SEQUENCE [LARGE SCALE GENOMIC DNA]</scope>
    <source>
        <strain evidence="5 6">DSM 14724</strain>
    </source>
</reference>
<sequence length="197" mass="21919">MQIRILVVDDEQDNCDYLKLVLTREGYEVVTTTDPTQTVDILRGSDFHLVILDMMMPQMSGTEVLELIRKYDTDIAVIVATAYPTVDTAVASLKAQASDYVKKPMEPDQFISAVRNALQKKGLSQDPEADLHRAIGRVIRDARKTQELTLKQLARRTGLSVSLLSQIERAESSASISSLYKIASALQLRMGELFGDT</sequence>
<dbReference type="PROSITE" id="PS50110">
    <property type="entry name" value="RESPONSE_REGULATORY"/>
    <property type="match status" value="1"/>
</dbReference>
<dbReference type="SMART" id="SM00448">
    <property type="entry name" value="REC"/>
    <property type="match status" value="1"/>
</dbReference>
<evidence type="ECO:0000259" key="3">
    <source>
        <dbReference type="PROSITE" id="PS50110"/>
    </source>
</evidence>
<dbReference type="Proteomes" id="UP000028725">
    <property type="component" value="Unassembled WGS sequence"/>
</dbReference>
<dbReference type="GO" id="GO:0000160">
    <property type="term" value="P:phosphorelay signal transduction system"/>
    <property type="evidence" value="ECO:0007669"/>
    <property type="project" value="InterPro"/>
</dbReference>
<feature type="domain" description="Response regulatory" evidence="3">
    <location>
        <begin position="4"/>
        <end position="118"/>
    </location>
</feature>
<dbReference type="PANTHER" id="PTHR44591:SF3">
    <property type="entry name" value="RESPONSE REGULATORY DOMAIN-CONTAINING PROTEIN"/>
    <property type="match status" value="1"/>
</dbReference>
<dbReference type="OrthoDB" id="9788090at2"/>
<dbReference type="AlphaFoldDB" id="A0A085VZU0"/>
<dbReference type="RefSeq" id="WP_044198520.1">
    <property type="nucleotide sequence ID" value="NZ_JMCB01000026.1"/>
</dbReference>
<dbReference type="InterPro" id="IPR050595">
    <property type="entry name" value="Bact_response_regulator"/>
</dbReference>
<dbReference type="PANTHER" id="PTHR44591">
    <property type="entry name" value="STRESS RESPONSE REGULATOR PROTEIN 1"/>
    <property type="match status" value="1"/>
</dbReference>
<dbReference type="PATRIC" id="fig|394096.3.peg.8309"/>
<evidence type="ECO:0000259" key="4">
    <source>
        <dbReference type="PROSITE" id="PS50943"/>
    </source>
</evidence>
<keyword evidence="5" id="KW-0238">DNA-binding</keyword>
<feature type="domain" description="HTH cro/C1-type" evidence="4">
    <location>
        <begin position="139"/>
        <end position="193"/>
    </location>
</feature>
<organism evidence="5 6">
    <name type="scientific">Hyalangium minutum</name>
    <dbReference type="NCBI Taxonomy" id="394096"/>
    <lineage>
        <taxon>Bacteria</taxon>
        <taxon>Pseudomonadati</taxon>
        <taxon>Myxococcota</taxon>
        <taxon>Myxococcia</taxon>
        <taxon>Myxococcales</taxon>
        <taxon>Cystobacterineae</taxon>
        <taxon>Archangiaceae</taxon>
        <taxon>Hyalangium</taxon>
    </lineage>
</organism>
<evidence type="ECO:0000256" key="2">
    <source>
        <dbReference type="PROSITE-ProRule" id="PRU00169"/>
    </source>
</evidence>
<protein>
    <submittedName>
        <fullName evidence="5">DNA-binding response regulator</fullName>
    </submittedName>
</protein>
<dbReference type="PROSITE" id="PS50943">
    <property type="entry name" value="HTH_CROC1"/>
    <property type="match status" value="1"/>
</dbReference>
<keyword evidence="1 2" id="KW-0597">Phosphoprotein</keyword>
<keyword evidence="6" id="KW-1185">Reference proteome</keyword>
<dbReference type="STRING" id="394096.DB31_4577"/>
<evidence type="ECO:0000313" key="5">
    <source>
        <dbReference type="EMBL" id="KFE60953.1"/>
    </source>
</evidence>